<dbReference type="SUPFAM" id="SSF57667">
    <property type="entry name" value="beta-beta-alpha zinc fingers"/>
    <property type="match status" value="1"/>
</dbReference>
<name>A0A811NNP4_9POAL</name>
<dbReference type="PROSITE" id="PS50157">
    <property type="entry name" value="ZINC_FINGER_C2H2_2"/>
    <property type="match status" value="1"/>
</dbReference>
<dbReference type="Proteomes" id="UP000604825">
    <property type="component" value="Unassembled WGS sequence"/>
</dbReference>
<evidence type="ECO:0000313" key="11">
    <source>
        <dbReference type="Proteomes" id="UP000604825"/>
    </source>
</evidence>
<dbReference type="PANTHER" id="PTHR45801">
    <property type="entry name" value="OS07G0101800 PROTEIN"/>
    <property type="match status" value="1"/>
</dbReference>
<dbReference type="OrthoDB" id="1708403at2759"/>
<accession>A0A811NNP4</accession>
<evidence type="ECO:0000256" key="2">
    <source>
        <dbReference type="ARBA" id="ARBA00022723"/>
    </source>
</evidence>
<dbReference type="PROSITE" id="PS00028">
    <property type="entry name" value="ZINC_FINGER_C2H2_1"/>
    <property type="match status" value="1"/>
</dbReference>
<evidence type="ECO:0000256" key="3">
    <source>
        <dbReference type="ARBA" id="ARBA00022771"/>
    </source>
</evidence>
<dbReference type="InterPro" id="IPR052426">
    <property type="entry name" value="Plant_dev_regulator"/>
</dbReference>
<evidence type="ECO:0000256" key="4">
    <source>
        <dbReference type="ARBA" id="ARBA00022833"/>
    </source>
</evidence>
<sequence>MERVDDGQIKLQQQQQPPCSDNFRLAAAAFSWPPAPPPQVRSSPLSSSSYTCGYCKKEFRSAQGLGGHMNVHRLDRARLIHQQYMSHRVAPPPNPNPSCTVLDLGLSLSSLLARGGAAGSDGGLPAVPLEKLGNRFSSTSSAATNDYSEGKNLELRMGACSHGDGTEERLDLQLRLGYSSVRQRNC</sequence>
<evidence type="ECO:0000259" key="9">
    <source>
        <dbReference type="PROSITE" id="PS50157"/>
    </source>
</evidence>
<dbReference type="InterPro" id="IPR013087">
    <property type="entry name" value="Znf_C2H2_type"/>
</dbReference>
<keyword evidence="11" id="KW-1185">Reference proteome</keyword>
<keyword evidence="4" id="KW-0862">Zinc</keyword>
<evidence type="ECO:0000256" key="8">
    <source>
        <dbReference type="PROSITE-ProRule" id="PRU00042"/>
    </source>
</evidence>
<dbReference type="GO" id="GO:0005634">
    <property type="term" value="C:nucleus"/>
    <property type="evidence" value="ECO:0007669"/>
    <property type="project" value="UniProtKB-SubCell"/>
</dbReference>
<dbReference type="EMBL" id="CAJGYO010000004">
    <property type="protein sequence ID" value="CAD6225029.1"/>
    <property type="molecule type" value="Genomic_DNA"/>
</dbReference>
<keyword evidence="6" id="KW-0804">Transcription</keyword>
<comment type="caution">
    <text evidence="10">The sequence shown here is derived from an EMBL/GenBank/DDBJ whole genome shotgun (WGS) entry which is preliminary data.</text>
</comment>
<dbReference type="GO" id="GO:0008270">
    <property type="term" value="F:zinc ion binding"/>
    <property type="evidence" value="ECO:0007669"/>
    <property type="project" value="UniProtKB-KW"/>
</dbReference>
<evidence type="ECO:0000256" key="5">
    <source>
        <dbReference type="ARBA" id="ARBA00023015"/>
    </source>
</evidence>
<evidence type="ECO:0000256" key="1">
    <source>
        <dbReference type="ARBA" id="ARBA00004123"/>
    </source>
</evidence>
<reference evidence="10" key="1">
    <citation type="submission" date="2020-10" db="EMBL/GenBank/DDBJ databases">
        <authorList>
            <person name="Han B."/>
            <person name="Lu T."/>
            <person name="Zhao Q."/>
            <person name="Huang X."/>
            <person name="Zhao Y."/>
        </authorList>
    </citation>
    <scope>NUCLEOTIDE SEQUENCE</scope>
</reference>
<protein>
    <recommendedName>
        <fullName evidence="9">C2H2-type domain-containing protein</fullName>
    </recommendedName>
</protein>
<evidence type="ECO:0000256" key="6">
    <source>
        <dbReference type="ARBA" id="ARBA00023163"/>
    </source>
</evidence>
<keyword evidence="3 8" id="KW-0863">Zinc-finger</keyword>
<dbReference type="AlphaFoldDB" id="A0A811NNP4"/>
<keyword evidence="7" id="KW-0539">Nucleus</keyword>
<dbReference type="InterPro" id="IPR036236">
    <property type="entry name" value="Znf_C2H2_sf"/>
</dbReference>
<proteinExistence type="predicted"/>
<organism evidence="10 11">
    <name type="scientific">Miscanthus lutarioriparius</name>
    <dbReference type="NCBI Taxonomy" id="422564"/>
    <lineage>
        <taxon>Eukaryota</taxon>
        <taxon>Viridiplantae</taxon>
        <taxon>Streptophyta</taxon>
        <taxon>Embryophyta</taxon>
        <taxon>Tracheophyta</taxon>
        <taxon>Spermatophyta</taxon>
        <taxon>Magnoliopsida</taxon>
        <taxon>Liliopsida</taxon>
        <taxon>Poales</taxon>
        <taxon>Poaceae</taxon>
        <taxon>PACMAD clade</taxon>
        <taxon>Panicoideae</taxon>
        <taxon>Andropogonodae</taxon>
        <taxon>Andropogoneae</taxon>
        <taxon>Saccharinae</taxon>
        <taxon>Miscanthus</taxon>
    </lineage>
</organism>
<gene>
    <name evidence="10" type="ORF">NCGR_LOCUS17193</name>
</gene>
<evidence type="ECO:0000313" key="10">
    <source>
        <dbReference type="EMBL" id="CAD6225029.1"/>
    </source>
</evidence>
<keyword evidence="5" id="KW-0805">Transcription regulation</keyword>
<dbReference type="Pfam" id="PF13912">
    <property type="entry name" value="zf-C2H2_6"/>
    <property type="match status" value="1"/>
</dbReference>
<dbReference type="PANTHER" id="PTHR45801:SF118">
    <property type="entry name" value="RAMOSA 1"/>
    <property type="match status" value="1"/>
</dbReference>
<comment type="subcellular location">
    <subcellularLocation>
        <location evidence="1">Nucleus</location>
    </subcellularLocation>
</comment>
<evidence type="ECO:0000256" key="7">
    <source>
        <dbReference type="ARBA" id="ARBA00023242"/>
    </source>
</evidence>
<dbReference type="Gene3D" id="3.30.160.60">
    <property type="entry name" value="Classic Zinc Finger"/>
    <property type="match status" value="1"/>
</dbReference>
<feature type="domain" description="C2H2-type" evidence="9">
    <location>
        <begin position="50"/>
        <end position="77"/>
    </location>
</feature>
<keyword evidence="2" id="KW-0479">Metal-binding</keyword>